<dbReference type="RefSeq" id="WP_135589636.1">
    <property type="nucleotide sequence ID" value="NZ_RQEP01000019.1"/>
</dbReference>
<comment type="caution">
    <text evidence="3">The sequence shown here is derived from an EMBL/GenBank/DDBJ whole genome shotgun (WGS) entry which is preliminary data.</text>
</comment>
<accession>A0A4R9FMS5</accession>
<keyword evidence="3" id="KW-0489">Methyltransferase</keyword>
<dbReference type="SUPFAM" id="SSF53335">
    <property type="entry name" value="S-adenosyl-L-methionine-dependent methyltransferases"/>
    <property type="match status" value="1"/>
</dbReference>
<dbReference type="EMBL" id="RQEP01000019">
    <property type="protein sequence ID" value="TGJ99544.1"/>
    <property type="molecule type" value="Genomic_DNA"/>
</dbReference>
<evidence type="ECO:0000259" key="2">
    <source>
        <dbReference type="Pfam" id="PF08241"/>
    </source>
</evidence>
<dbReference type="OrthoDB" id="9808140at2"/>
<protein>
    <submittedName>
        <fullName evidence="3">Class I SAM-dependent methyltransferase</fullName>
    </submittedName>
</protein>
<organism evidence="3 4">
    <name type="scientific">Leptospira semungkisensis</name>
    <dbReference type="NCBI Taxonomy" id="2484985"/>
    <lineage>
        <taxon>Bacteria</taxon>
        <taxon>Pseudomonadati</taxon>
        <taxon>Spirochaetota</taxon>
        <taxon>Spirochaetia</taxon>
        <taxon>Leptospirales</taxon>
        <taxon>Leptospiraceae</taxon>
        <taxon>Leptospira</taxon>
    </lineage>
</organism>
<dbReference type="GO" id="GO:0008757">
    <property type="term" value="F:S-adenosylmethionine-dependent methyltransferase activity"/>
    <property type="evidence" value="ECO:0007669"/>
    <property type="project" value="InterPro"/>
</dbReference>
<gene>
    <name evidence="3" type="ORF">EHO59_17005</name>
</gene>
<dbReference type="PANTHER" id="PTHR44068:SF11">
    <property type="entry name" value="GERANYL DIPHOSPHATE 2-C-METHYLTRANSFERASE"/>
    <property type="match status" value="1"/>
</dbReference>
<dbReference type="InterPro" id="IPR013216">
    <property type="entry name" value="Methyltransf_11"/>
</dbReference>
<dbReference type="GO" id="GO:0032259">
    <property type="term" value="P:methylation"/>
    <property type="evidence" value="ECO:0007669"/>
    <property type="project" value="UniProtKB-KW"/>
</dbReference>
<dbReference type="InterPro" id="IPR050447">
    <property type="entry name" value="Erg6_SMT_methyltransf"/>
</dbReference>
<dbReference type="Pfam" id="PF08241">
    <property type="entry name" value="Methyltransf_11"/>
    <property type="match status" value="1"/>
</dbReference>
<reference evidence="3" key="1">
    <citation type="journal article" date="2019" name="PLoS Negl. Trop. Dis.">
        <title>Revisiting the worldwide diversity of Leptospira species in the environment.</title>
        <authorList>
            <person name="Vincent A.T."/>
            <person name="Schiettekatte O."/>
            <person name="Bourhy P."/>
            <person name="Veyrier F.J."/>
            <person name="Picardeau M."/>
        </authorList>
    </citation>
    <scope>NUCLEOTIDE SEQUENCE [LARGE SCALE GENOMIC DNA]</scope>
    <source>
        <strain evidence="3">SSS9</strain>
    </source>
</reference>
<sequence>MIKQILDSKSENPNRALWEKGDFTEIAALMRQSGEVLVADLKIPSYFQVLDLGSGDGTTAIPIARTGAEVTGIDIAKNLVEAGNQRATEEGLTNLKFQEGDACNLQEVRDHSFDLTLSVFGAMFAPKPYDVASEMVRVTKPGGRIVMGNWIPNDPTSFVSQLFRISASFSPPPPEGFISPMTWGMKANVIDYFAKAGVKEGKISMLKDTYSFISQNKSPEDLIELLRKFYGPTMNAFEAAEKNDRVDELRTRFVELANQQNLNYNKGIYIPATFLRVIVHL</sequence>
<keyword evidence="4" id="KW-1185">Reference proteome</keyword>
<dbReference type="AlphaFoldDB" id="A0A4R9FMS5"/>
<evidence type="ECO:0000313" key="4">
    <source>
        <dbReference type="Proteomes" id="UP000297453"/>
    </source>
</evidence>
<dbReference type="Proteomes" id="UP000297453">
    <property type="component" value="Unassembled WGS sequence"/>
</dbReference>
<keyword evidence="1 3" id="KW-0808">Transferase</keyword>
<dbReference type="Gene3D" id="3.40.50.150">
    <property type="entry name" value="Vaccinia Virus protein VP39"/>
    <property type="match status" value="1"/>
</dbReference>
<dbReference type="PANTHER" id="PTHR44068">
    <property type="entry name" value="ZGC:194242"/>
    <property type="match status" value="1"/>
</dbReference>
<feature type="domain" description="Methyltransferase type 11" evidence="2">
    <location>
        <begin position="50"/>
        <end position="147"/>
    </location>
</feature>
<dbReference type="CDD" id="cd02440">
    <property type="entry name" value="AdoMet_MTases"/>
    <property type="match status" value="1"/>
</dbReference>
<evidence type="ECO:0000256" key="1">
    <source>
        <dbReference type="ARBA" id="ARBA00022679"/>
    </source>
</evidence>
<name>A0A4R9FMS5_9LEPT</name>
<dbReference type="InterPro" id="IPR029063">
    <property type="entry name" value="SAM-dependent_MTases_sf"/>
</dbReference>
<proteinExistence type="predicted"/>
<evidence type="ECO:0000313" key="3">
    <source>
        <dbReference type="EMBL" id="TGJ99544.1"/>
    </source>
</evidence>